<sequence length="196" mass="22901">MAVRVFRYRPDDAFFDDGNRLCGYFDDCKSVYTPIDDSDVAAPPAAIACSDCDHFFSDESALHSHYDNCHRFFCSQCGKSKNFANEYLLNLHLQENHDPFFQLCKVEAKFKCFLATCPQKFKSTDDRRRHCLELHNFPANFHYFERKSVNQMKTETNCSKTRTPRQLFGTAKFCQKSKWPKNRDIDMKDLCIALPD</sequence>
<evidence type="ECO:0000313" key="3">
    <source>
        <dbReference type="WBParaSite" id="nRc.2.0.1.t06032-RA"/>
    </source>
</evidence>
<dbReference type="PROSITE" id="PS00028">
    <property type="entry name" value="ZINC_FINGER_C2H2_1"/>
    <property type="match status" value="2"/>
</dbReference>
<feature type="domain" description="C2H2-type" evidence="1">
    <location>
        <begin position="49"/>
        <end position="70"/>
    </location>
</feature>
<dbReference type="InterPro" id="IPR039258">
    <property type="entry name" value="ZNF511"/>
</dbReference>
<evidence type="ECO:0000259" key="1">
    <source>
        <dbReference type="PROSITE" id="PS00028"/>
    </source>
</evidence>
<keyword evidence="2" id="KW-1185">Reference proteome</keyword>
<dbReference type="PANTHER" id="PTHR21354">
    <property type="entry name" value="ZINC FINGER PROTEIN 511"/>
    <property type="match status" value="1"/>
</dbReference>
<dbReference type="InterPro" id="IPR013087">
    <property type="entry name" value="Znf_C2H2_type"/>
</dbReference>
<dbReference type="AlphaFoldDB" id="A0A915HWU4"/>
<accession>A0A915HWU4</accession>
<organism evidence="2 3">
    <name type="scientific">Romanomermis culicivorax</name>
    <name type="common">Nematode worm</name>
    <dbReference type="NCBI Taxonomy" id="13658"/>
    <lineage>
        <taxon>Eukaryota</taxon>
        <taxon>Metazoa</taxon>
        <taxon>Ecdysozoa</taxon>
        <taxon>Nematoda</taxon>
        <taxon>Enoplea</taxon>
        <taxon>Dorylaimia</taxon>
        <taxon>Mermithida</taxon>
        <taxon>Mermithoidea</taxon>
        <taxon>Mermithidae</taxon>
        <taxon>Romanomermis</taxon>
    </lineage>
</organism>
<dbReference type="PANTHER" id="PTHR21354:SF0">
    <property type="entry name" value="ZINC FINGER PROTEIN 511"/>
    <property type="match status" value="1"/>
</dbReference>
<dbReference type="Proteomes" id="UP000887565">
    <property type="component" value="Unplaced"/>
</dbReference>
<reference evidence="3" key="1">
    <citation type="submission" date="2022-11" db="UniProtKB">
        <authorList>
            <consortium name="WormBaseParasite"/>
        </authorList>
    </citation>
    <scope>IDENTIFICATION</scope>
</reference>
<dbReference type="OMA" id="VHVLEWH"/>
<dbReference type="WBParaSite" id="nRc.2.0.1.t06032-RA">
    <property type="protein sequence ID" value="nRc.2.0.1.t06032-RA"/>
    <property type="gene ID" value="nRc.2.0.1.g06032"/>
</dbReference>
<feature type="domain" description="C2H2-type" evidence="1">
    <location>
        <begin position="112"/>
        <end position="135"/>
    </location>
</feature>
<name>A0A915HWU4_ROMCU</name>
<dbReference type="SMART" id="SM00355">
    <property type="entry name" value="ZnF_C2H2"/>
    <property type="match status" value="3"/>
</dbReference>
<proteinExistence type="predicted"/>
<evidence type="ECO:0000313" key="2">
    <source>
        <dbReference type="Proteomes" id="UP000887565"/>
    </source>
</evidence>
<protein>
    <submittedName>
        <fullName evidence="3">C2H2-type domain-containing protein</fullName>
    </submittedName>
</protein>